<dbReference type="EMBL" id="JASBWR010000128">
    <property type="protein sequence ID" value="KAJ9093001.1"/>
    <property type="molecule type" value="Genomic_DNA"/>
</dbReference>
<comment type="caution">
    <text evidence="1">The sequence shown here is derived from an EMBL/GenBank/DDBJ whole genome shotgun (WGS) entry which is preliminary data.</text>
</comment>
<sequence length="266" mass="29730">MSGYSSSVKRNESAIASDAESDVEVVPGRPIRRSSSLFSLSSNQEPLPKPDETEYVKFLEDKRHFSMIRNLHMADFITCLNGFSGFYSIISCLRYTLTGKTLYVQRAHFFILLGLFFDFFDGKVARLRNKSSLMGQELDSLADLVSFGVSPATIAFAIGFRSTFDVLVLTFWVLCGLTRLARFNVSTNNIPKDKTGKAKFFEGFPIPTNLGWVAFMAYLVWKDKILEKLPGGVLFEGTFAEVHVLVAGFFLQGCAQISKSLHIPKL</sequence>
<reference evidence="1" key="1">
    <citation type="submission" date="2023-04" db="EMBL/GenBank/DDBJ databases">
        <title>Draft Genome sequencing of Naganishia species isolated from polar environments using Oxford Nanopore Technology.</title>
        <authorList>
            <person name="Leo P."/>
            <person name="Venkateswaran K."/>
        </authorList>
    </citation>
    <scope>NUCLEOTIDE SEQUENCE</scope>
    <source>
        <strain evidence="1">MNA-CCFEE 5261</strain>
    </source>
</reference>
<dbReference type="Proteomes" id="UP001241377">
    <property type="component" value="Unassembled WGS sequence"/>
</dbReference>
<name>A0ACC2V2C8_9TREE</name>
<organism evidence="1 2">
    <name type="scientific">Naganishia cerealis</name>
    <dbReference type="NCBI Taxonomy" id="610337"/>
    <lineage>
        <taxon>Eukaryota</taxon>
        <taxon>Fungi</taxon>
        <taxon>Dikarya</taxon>
        <taxon>Basidiomycota</taxon>
        <taxon>Agaricomycotina</taxon>
        <taxon>Tremellomycetes</taxon>
        <taxon>Filobasidiales</taxon>
        <taxon>Filobasidiaceae</taxon>
        <taxon>Naganishia</taxon>
    </lineage>
</organism>
<proteinExistence type="predicted"/>
<accession>A0ACC2V2C8</accession>
<evidence type="ECO:0000313" key="1">
    <source>
        <dbReference type="EMBL" id="KAJ9093001.1"/>
    </source>
</evidence>
<keyword evidence="2" id="KW-1185">Reference proteome</keyword>
<evidence type="ECO:0000313" key="2">
    <source>
        <dbReference type="Proteomes" id="UP001241377"/>
    </source>
</evidence>
<protein>
    <submittedName>
        <fullName evidence="1">CDP-diacylglycerol-serine O-phosphatidyltransferase</fullName>
    </submittedName>
</protein>
<gene>
    <name evidence="1" type="primary">CHO1</name>
    <name evidence="1" type="ORF">QFC19_008496</name>
</gene>